<comment type="subcellular location">
    <subcellularLocation>
        <location evidence="1">Membrane</location>
        <topology evidence="1">Single-pass membrane protein</topology>
    </subcellularLocation>
</comment>
<dbReference type="GO" id="GO:0005737">
    <property type="term" value="C:cytoplasm"/>
    <property type="evidence" value="ECO:0007669"/>
    <property type="project" value="UniProtKB-ARBA"/>
</dbReference>
<accession>A0A1R2B1V1</accession>
<dbReference type="InterPro" id="IPR000727">
    <property type="entry name" value="T_SNARE_dom"/>
</dbReference>
<feature type="domain" description="T-SNARE coiled-coil homology" evidence="8">
    <location>
        <begin position="118"/>
        <end position="180"/>
    </location>
</feature>
<keyword evidence="3 7" id="KW-0812">Transmembrane</keyword>
<dbReference type="GO" id="GO:0012505">
    <property type="term" value="C:endomembrane system"/>
    <property type="evidence" value="ECO:0007669"/>
    <property type="project" value="UniProtKB-ARBA"/>
</dbReference>
<sequence length="207" mass="23799">MESINKLIDSAYGLIRQCYSHVESSKSLTSVEKAKASKILRKTLEQIEQQVSLIEKSSQNIPIHEKSRVLSVAKDIRENLRKLQQSSKQEKSANIELTSRPSQDYSSYSNTDILRQQKVMKEQQEKHIDSLISTIQNVKSTGKEIGDELDYHIQLLDTTESLVNKTNEQIENNIERMMRLVDRSSNHCLLTIIIILVILIILTLFFL</sequence>
<organism evidence="9 10">
    <name type="scientific">Stentor coeruleus</name>
    <dbReference type="NCBI Taxonomy" id="5963"/>
    <lineage>
        <taxon>Eukaryota</taxon>
        <taxon>Sar</taxon>
        <taxon>Alveolata</taxon>
        <taxon>Ciliophora</taxon>
        <taxon>Postciliodesmatophora</taxon>
        <taxon>Heterotrichea</taxon>
        <taxon>Heterotrichida</taxon>
        <taxon>Stentoridae</taxon>
        <taxon>Stentor</taxon>
    </lineage>
</organism>
<dbReference type="PROSITE" id="PS50192">
    <property type="entry name" value="T_SNARE"/>
    <property type="match status" value="1"/>
</dbReference>
<protein>
    <recommendedName>
        <fullName evidence="8">t-SNARE coiled-coil homology domain-containing protein</fullName>
    </recommendedName>
</protein>
<evidence type="ECO:0000313" key="9">
    <source>
        <dbReference type="EMBL" id="OMJ70761.1"/>
    </source>
</evidence>
<keyword evidence="5 7" id="KW-0472">Membrane</keyword>
<dbReference type="EMBL" id="MPUH01001056">
    <property type="protein sequence ID" value="OMJ70761.1"/>
    <property type="molecule type" value="Genomic_DNA"/>
</dbReference>
<evidence type="ECO:0000256" key="5">
    <source>
        <dbReference type="ARBA" id="ARBA00023136"/>
    </source>
</evidence>
<comment type="caution">
    <text evidence="9">The sequence shown here is derived from an EMBL/GenBank/DDBJ whole genome shotgun (WGS) entry which is preliminary data.</text>
</comment>
<dbReference type="CDD" id="cd15841">
    <property type="entry name" value="SNARE_Qc"/>
    <property type="match status" value="1"/>
</dbReference>
<evidence type="ECO:0000256" key="2">
    <source>
        <dbReference type="ARBA" id="ARBA00022448"/>
    </source>
</evidence>
<proteinExistence type="predicted"/>
<evidence type="ECO:0000256" key="4">
    <source>
        <dbReference type="ARBA" id="ARBA00022989"/>
    </source>
</evidence>
<keyword evidence="10" id="KW-1185">Reference proteome</keyword>
<evidence type="ECO:0000313" key="10">
    <source>
        <dbReference type="Proteomes" id="UP000187209"/>
    </source>
</evidence>
<keyword evidence="2" id="KW-0813">Transport</keyword>
<evidence type="ECO:0000259" key="8">
    <source>
        <dbReference type="PROSITE" id="PS50192"/>
    </source>
</evidence>
<evidence type="ECO:0000256" key="3">
    <source>
        <dbReference type="ARBA" id="ARBA00022692"/>
    </source>
</evidence>
<reference evidence="9 10" key="1">
    <citation type="submission" date="2016-11" db="EMBL/GenBank/DDBJ databases">
        <title>The macronuclear genome of Stentor coeruleus: a giant cell with tiny introns.</title>
        <authorList>
            <person name="Slabodnick M."/>
            <person name="Ruby J.G."/>
            <person name="Reiff S.B."/>
            <person name="Swart E.C."/>
            <person name="Gosai S."/>
            <person name="Prabakaran S."/>
            <person name="Witkowska E."/>
            <person name="Larue G.E."/>
            <person name="Fisher S."/>
            <person name="Freeman R.M."/>
            <person name="Gunawardena J."/>
            <person name="Chu W."/>
            <person name="Stover N.A."/>
            <person name="Gregory B.D."/>
            <person name="Nowacki M."/>
            <person name="Derisi J."/>
            <person name="Roy S.W."/>
            <person name="Marshall W.F."/>
            <person name="Sood P."/>
        </authorList>
    </citation>
    <scope>NUCLEOTIDE SEQUENCE [LARGE SCALE GENOMIC DNA]</scope>
    <source>
        <strain evidence="9">WM001</strain>
    </source>
</reference>
<evidence type="ECO:0000256" key="1">
    <source>
        <dbReference type="ARBA" id="ARBA00004167"/>
    </source>
</evidence>
<feature type="transmembrane region" description="Helical" evidence="7">
    <location>
        <begin position="186"/>
        <end position="206"/>
    </location>
</feature>
<feature type="region of interest" description="Disordered" evidence="6">
    <location>
        <begin position="82"/>
        <end position="107"/>
    </location>
</feature>
<dbReference type="GO" id="GO:0016020">
    <property type="term" value="C:membrane"/>
    <property type="evidence" value="ECO:0007669"/>
    <property type="project" value="UniProtKB-SubCell"/>
</dbReference>
<keyword evidence="4 7" id="KW-1133">Transmembrane helix</keyword>
<dbReference type="AlphaFoldDB" id="A0A1R2B1V1"/>
<dbReference type="Gene3D" id="1.20.5.110">
    <property type="match status" value="1"/>
</dbReference>
<evidence type="ECO:0000256" key="7">
    <source>
        <dbReference type="SAM" id="Phobius"/>
    </source>
</evidence>
<evidence type="ECO:0000256" key="6">
    <source>
        <dbReference type="SAM" id="MobiDB-lite"/>
    </source>
</evidence>
<dbReference type="SUPFAM" id="SSF58038">
    <property type="entry name" value="SNARE fusion complex"/>
    <property type="match status" value="1"/>
</dbReference>
<dbReference type="Proteomes" id="UP000187209">
    <property type="component" value="Unassembled WGS sequence"/>
</dbReference>
<dbReference type="OrthoDB" id="244190at2759"/>
<feature type="compositionally biased region" description="Polar residues" evidence="6">
    <location>
        <begin position="95"/>
        <end position="107"/>
    </location>
</feature>
<dbReference type="PANTHER" id="PTHR12791">
    <property type="entry name" value="GOLGI SNARE BET1-RELATED"/>
    <property type="match status" value="1"/>
</dbReference>
<gene>
    <name evidence="9" type="ORF">SteCoe_31182</name>
</gene>
<name>A0A1R2B1V1_9CILI</name>